<name>A0A913YLJ1_EXADI</name>
<dbReference type="KEGG" id="epa:114575520"/>
<keyword evidence="3" id="KW-1185">Reference proteome</keyword>
<accession>A0A913YLJ1</accession>
<organism evidence="2 3">
    <name type="scientific">Exaiptasia diaphana</name>
    <name type="common">Tropical sea anemone</name>
    <name type="synonym">Aiptasia pulchella</name>
    <dbReference type="NCBI Taxonomy" id="2652724"/>
    <lineage>
        <taxon>Eukaryota</taxon>
        <taxon>Metazoa</taxon>
        <taxon>Cnidaria</taxon>
        <taxon>Anthozoa</taxon>
        <taxon>Hexacorallia</taxon>
        <taxon>Actiniaria</taxon>
        <taxon>Aiptasiidae</taxon>
        <taxon>Exaiptasia</taxon>
    </lineage>
</organism>
<dbReference type="AlphaFoldDB" id="A0A913YLJ1"/>
<dbReference type="RefSeq" id="XP_028516330.1">
    <property type="nucleotide sequence ID" value="XM_028660529.1"/>
</dbReference>
<feature type="compositionally biased region" description="Polar residues" evidence="1">
    <location>
        <begin position="14"/>
        <end position="54"/>
    </location>
</feature>
<evidence type="ECO:0000313" key="3">
    <source>
        <dbReference type="Proteomes" id="UP000887567"/>
    </source>
</evidence>
<protein>
    <submittedName>
        <fullName evidence="2">Uncharacterized protein</fullName>
    </submittedName>
</protein>
<dbReference type="EnsemblMetazoa" id="XM_028660529.1">
    <property type="protein sequence ID" value="XP_028516330.1"/>
    <property type="gene ID" value="LOC114575520"/>
</dbReference>
<sequence>MSKSNKSTPKKVSRSTTTISQDKLEFQSSFATTSRAPSPMTSPVASQVKSSPVPSNNTVLGYIKNVSPIMINAKKSEYFTFNIQEKCKTTKALCFSPKKHKMNVERKAESGTPCKVTKYAPHAQEENVIWINACTRIDDAQETTVHFAPNDAPIDPQVCSTTNIDNIKPHQSITIRGYLMFGDAQTEEIKLNLVKKDGYLIDENG</sequence>
<evidence type="ECO:0000256" key="1">
    <source>
        <dbReference type="SAM" id="MobiDB-lite"/>
    </source>
</evidence>
<feature type="region of interest" description="Disordered" evidence="1">
    <location>
        <begin position="1"/>
        <end position="54"/>
    </location>
</feature>
<reference evidence="2" key="1">
    <citation type="submission" date="2022-11" db="UniProtKB">
        <authorList>
            <consortium name="EnsemblMetazoa"/>
        </authorList>
    </citation>
    <scope>IDENTIFICATION</scope>
</reference>
<dbReference type="OrthoDB" id="6093948at2759"/>
<dbReference type="GeneID" id="114575520"/>
<evidence type="ECO:0000313" key="2">
    <source>
        <dbReference type="EnsemblMetazoa" id="XP_028516330.1"/>
    </source>
</evidence>
<proteinExistence type="predicted"/>
<dbReference type="Proteomes" id="UP000887567">
    <property type="component" value="Unplaced"/>
</dbReference>